<evidence type="ECO:0000256" key="2">
    <source>
        <dbReference type="SAM" id="Phobius"/>
    </source>
</evidence>
<feature type="transmembrane region" description="Helical" evidence="2">
    <location>
        <begin position="179"/>
        <end position="197"/>
    </location>
</feature>
<keyword evidence="4" id="KW-1185">Reference proteome</keyword>
<feature type="region of interest" description="Disordered" evidence="1">
    <location>
        <begin position="281"/>
        <end position="301"/>
    </location>
</feature>
<dbReference type="EMBL" id="LT607411">
    <property type="protein sequence ID" value="SCE92570.1"/>
    <property type="molecule type" value="Genomic_DNA"/>
</dbReference>
<evidence type="ECO:0000313" key="3">
    <source>
        <dbReference type="EMBL" id="SCE92570.1"/>
    </source>
</evidence>
<dbReference type="AlphaFoldDB" id="A0A1C4W8N9"/>
<keyword evidence="2" id="KW-1133">Transmembrane helix</keyword>
<evidence type="ECO:0000313" key="4">
    <source>
        <dbReference type="Proteomes" id="UP000198242"/>
    </source>
</evidence>
<proteinExistence type="predicted"/>
<dbReference type="OrthoDB" id="4475641at2"/>
<evidence type="ECO:0000256" key="1">
    <source>
        <dbReference type="SAM" id="MobiDB-lite"/>
    </source>
</evidence>
<dbReference type="NCBIfam" id="TIGR04222">
    <property type="entry name" value="near_uncomplex"/>
    <property type="match status" value="1"/>
</dbReference>
<keyword evidence="2" id="KW-0472">Membrane</keyword>
<sequence>MTVLASSDDTWGIPGPTFLAIYLTAAAVILLVCGVHRYLVLRGRTPKEPLDAESAAYLSGGAQLAIWTALAAMRRAGVVGVRARGRLAATGYTSTGMTSLQRALHRAAARGARTGDLRGDQRVADALAGLRDSLEQRGLLVGRGERQFARAGVLALSVLLVVGLVRIVAGLSAGRPTGYLILTVLALVLLLIALWRLPNRTRAGRVALRGLRAKHQYLSPAARPAYTTYGSAEAAMGVALFGTASLWALDAEFAQQAQAKYQAAASSGSSSGYSCSSGGGGSSCSSGDSGGSSCGGGGCGG</sequence>
<keyword evidence="2" id="KW-0812">Transmembrane</keyword>
<feature type="transmembrane region" description="Helical" evidence="2">
    <location>
        <begin position="20"/>
        <end position="40"/>
    </location>
</feature>
<organism evidence="3 4">
    <name type="scientific">Micromonospora viridifaciens</name>
    <dbReference type="NCBI Taxonomy" id="1881"/>
    <lineage>
        <taxon>Bacteria</taxon>
        <taxon>Bacillati</taxon>
        <taxon>Actinomycetota</taxon>
        <taxon>Actinomycetes</taxon>
        <taxon>Micromonosporales</taxon>
        <taxon>Micromonosporaceae</taxon>
        <taxon>Micromonospora</taxon>
    </lineage>
</organism>
<reference evidence="4" key="1">
    <citation type="submission" date="2016-06" db="EMBL/GenBank/DDBJ databases">
        <authorList>
            <person name="Varghese N."/>
            <person name="Submissions Spin"/>
        </authorList>
    </citation>
    <scope>NUCLEOTIDE SEQUENCE [LARGE SCALE GENOMIC DNA]</scope>
    <source>
        <strain evidence="4">DSM 43909</strain>
    </source>
</reference>
<dbReference type="Proteomes" id="UP000198242">
    <property type="component" value="Chromosome I"/>
</dbReference>
<feature type="transmembrane region" description="Helical" evidence="2">
    <location>
        <begin position="153"/>
        <end position="173"/>
    </location>
</feature>
<protein>
    <submittedName>
        <fullName evidence="3">TIGR04222 domain-containing protein</fullName>
    </submittedName>
</protein>
<accession>A0A1C4W8N9</accession>
<name>A0A1C4W8N9_MICVI</name>
<dbReference type="InterPro" id="IPR026467">
    <property type="entry name" value="Ser/Gly_Cys_C_dom"/>
</dbReference>
<gene>
    <name evidence="3" type="ORF">GA0074695_2199</name>
</gene>
<dbReference type="RefSeq" id="WP_089006147.1">
    <property type="nucleotide sequence ID" value="NZ_LT607411.1"/>
</dbReference>